<name>A0A081AJZ3_PHYNI</name>
<dbReference type="InterPro" id="IPR001005">
    <property type="entry name" value="SANT/Myb"/>
</dbReference>
<protein>
    <submittedName>
        <fullName evidence="1">Uncharacterized protein</fullName>
    </submittedName>
</protein>
<gene>
    <name evidence="1" type="ORF">F444_06051</name>
</gene>
<dbReference type="SUPFAM" id="SSF46689">
    <property type="entry name" value="Homeodomain-like"/>
    <property type="match status" value="1"/>
</dbReference>
<evidence type="ECO:0000313" key="1">
    <source>
        <dbReference type="EMBL" id="ETO79204.1"/>
    </source>
</evidence>
<dbReference type="Gene3D" id="1.10.10.60">
    <property type="entry name" value="Homeodomain-like"/>
    <property type="match status" value="1"/>
</dbReference>
<dbReference type="InterPro" id="IPR009057">
    <property type="entry name" value="Homeodomain-like_sf"/>
</dbReference>
<dbReference type="CDD" id="cd00167">
    <property type="entry name" value="SANT"/>
    <property type="match status" value="1"/>
</dbReference>
<accession>A0A081AJZ3</accession>
<sequence>MAHVQRRTWVRGKDGKWAKVIQPSMSDILEAVETMTEPLAFPTDAMGAPVSWTLREHNRFVQGLKIYRNGPYERIVDHVRTKNYSDVKSYGIQCWQFIVRQRAVHAAIIEQSSSPNSSLDEFSSKKRHRVRKWFKAALKWCAETLSCRYIWRQEHDANTAGTSYLV</sequence>
<dbReference type="AlphaFoldDB" id="A0A081AJZ3"/>
<proteinExistence type="predicted"/>
<dbReference type="OrthoDB" id="10497585at2759"/>
<comment type="caution">
    <text evidence="1">The sequence shown here is derived from an EMBL/GenBank/DDBJ whole genome shotgun (WGS) entry which is preliminary data.</text>
</comment>
<evidence type="ECO:0000313" key="2">
    <source>
        <dbReference type="Proteomes" id="UP000028582"/>
    </source>
</evidence>
<dbReference type="EMBL" id="ANJA01001137">
    <property type="protein sequence ID" value="ETO79204.1"/>
    <property type="molecule type" value="Genomic_DNA"/>
</dbReference>
<dbReference type="Proteomes" id="UP000028582">
    <property type="component" value="Unassembled WGS sequence"/>
</dbReference>
<reference evidence="1 2" key="1">
    <citation type="submission" date="2013-11" db="EMBL/GenBank/DDBJ databases">
        <title>The Genome Sequence of Phytophthora parasitica P1976.</title>
        <authorList>
            <consortium name="The Broad Institute Genomics Platform"/>
            <person name="Russ C."/>
            <person name="Tyler B."/>
            <person name="Panabieres F."/>
            <person name="Shan W."/>
            <person name="Tripathy S."/>
            <person name="Grunwald N."/>
            <person name="Machado M."/>
            <person name="Johnson C.S."/>
            <person name="Walker B."/>
            <person name="Young S."/>
            <person name="Zeng Q."/>
            <person name="Gargeya S."/>
            <person name="Fitzgerald M."/>
            <person name="Haas B."/>
            <person name="Abouelleil A."/>
            <person name="Allen A.W."/>
            <person name="Alvarado L."/>
            <person name="Arachchi H.M."/>
            <person name="Berlin A.M."/>
            <person name="Chapman S.B."/>
            <person name="Gainer-Dewar J."/>
            <person name="Goldberg J."/>
            <person name="Griggs A."/>
            <person name="Gujja S."/>
            <person name="Hansen M."/>
            <person name="Howarth C."/>
            <person name="Imamovic A."/>
            <person name="Ireland A."/>
            <person name="Larimer J."/>
            <person name="McCowan C."/>
            <person name="Murphy C."/>
            <person name="Pearson M."/>
            <person name="Poon T.W."/>
            <person name="Priest M."/>
            <person name="Roberts A."/>
            <person name="Saif S."/>
            <person name="Shea T."/>
            <person name="Sisk P."/>
            <person name="Sykes S."/>
            <person name="Wortman J."/>
            <person name="Nusbaum C."/>
            <person name="Birren B."/>
        </authorList>
    </citation>
    <scope>NUCLEOTIDE SEQUENCE [LARGE SCALE GENOMIC DNA]</scope>
    <source>
        <strain evidence="1 2">P1976</strain>
    </source>
</reference>
<organism evidence="1 2">
    <name type="scientific">Phytophthora nicotianae P1976</name>
    <dbReference type="NCBI Taxonomy" id="1317066"/>
    <lineage>
        <taxon>Eukaryota</taxon>
        <taxon>Sar</taxon>
        <taxon>Stramenopiles</taxon>
        <taxon>Oomycota</taxon>
        <taxon>Peronosporomycetes</taxon>
        <taxon>Peronosporales</taxon>
        <taxon>Peronosporaceae</taxon>
        <taxon>Phytophthora</taxon>
    </lineage>
</organism>